<evidence type="ECO:0000313" key="4">
    <source>
        <dbReference type="Proteomes" id="UP000199063"/>
    </source>
</evidence>
<proteinExistence type="predicted"/>
<evidence type="ECO:0000256" key="1">
    <source>
        <dbReference type="SAM" id="MobiDB-lite"/>
    </source>
</evidence>
<feature type="region of interest" description="Disordered" evidence="1">
    <location>
        <begin position="34"/>
        <end position="70"/>
    </location>
</feature>
<organism evidence="3 4">
    <name type="scientific">Streptomyces wuyuanensis</name>
    <dbReference type="NCBI Taxonomy" id="1196353"/>
    <lineage>
        <taxon>Bacteria</taxon>
        <taxon>Bacillati</taxon>
        <taxon>Actinomycetota</taxon>
        <taxon>Actinomycetes</taxon>
        <taxon>Kitasatosporales</taxon>
        <taxon>Streptomycetaceae</taxon>
        <taxon>Streptomyces</taxon>
    </lineage>
</organism>
<evidence type="ECO:0008006" key="5">
    <source>
        <dbReference type="Google" id="ProtNLM"/>
    </source>
</evidence>
<accession>A0A1G9YGY8</accession>
<feature type="chain" id="PRO_5039685328" description="Peptidase propeptide and YPEB domain-containing protein" evidence="2">
    <location>
        <begin position="26"/>
        <end position="253"/>
    </location>
</feature>
<keyword evidence="4" id="KW-1185">Reference proteome</keyword>
<keyword evidence="2" id="KW-0732">Signal</keyword>
<gene>
    <name evidence="3" type="ORF">SAMN05444921_118145</name>
</gene>
<dbReference type="AlphaFoldDB" id="A0A1G9YGY8"/>
<feature type="signal peptide" evidence="2">
    <location>
        <begin position="1"/>
        <end position="25"/>
    </location>
</feature>
<dbReference type="STRING" id="1196353.SAMN05444921_118145"/>
<evidence type="ECO:0000256" key="2">
    <source>
        <dbReference type="SAM" id="SignalP"/>
    </source>
</evidence>
<feature type="compositionally biased region" description="Low complexity" evidence="1">
    <location>
        <begin position="34"/>
        <end position="50"/>
    </location>
</feature>
<sequence>MIMTSTSRRAAAALAAVALAGTLAAGCAAGDNASRGASLRPAAAPSPSGSDCWRAGTSGDDWDDWDSWGPGMGPGMMGRDDCSWGPGMMGGYYWQRGDGTPVTTLDQARQRADAFADRLDLRVGEVMQFSKNFYAELETPSGKLATEILVDPTDGDTGIEYGPAMMWNTGYGMHGGGQTQTRISPDQAQDRALKWLRDRGSDLTAGEAEAFPGYYTLHTLRDGKINGMLSVHASTGTVWDHTWHGTYIATSEH</sequence>
<name>A0A1G9YGY8_9ACTN</name>
<protein>
    <recommendedName>
        <fullName evidence="5">Peptidase propeptide and YPEB domain-containing protein</fullName>
    </recommendedName>
</protein>
<dbReference type="EMBL" id="FNHI01000018">
    <property type="protein sequence ID" value="SDN08327.1"/>
    <property type="molecule type" value="Genomic_DNA"/>
</dbReference>
<reference evidence="4" key="1">
    <citation type="submission" date="2016-10" db="EMBL/GenBank/DDBJ databases">
        <authorList>
            <person name="Varghese N."/>
            <person name="Submissions S."/>
        </authorList>
    </citation>
    <scope>NUCLEOTIDE SEQUENCE [LARGE SCALE GENOMIC DNA]</scope>
    <source>
        <strain evidence="4">CGMCC 4.7042</strain>
    </source>
</reference>
<evidence type="ECO:0000313" key="3">
    <source>
        <dbReference type="EMBL" id="SDN08327.1"/>
    </source>
</evidence>
<dbReference type="Proteomes" id="UP000199063">
    <property type="component" value="Unassembled WGS sequence"/>
</dbReference>